<dbReference type="EMBL" id="HBIX01028996">
    <property type="protein sequence ID" value="CAE0726751.1"/>
    <property type="molecule type" value="Transcribed_RNA"/>
</dbReference>
<sequence>MRHHSFGARDLWQSKHRILWTSYSAIPCHAMPSLSLSLSSALSSPFRSLWLWLWLFLKKVGSNIPRSVPRQINAGLSLEVRQSAPNELSATFRPATCWSTCLLCVLCLERNGLGVEWNGMEQLMAIRRSCSNKM</sequence>
<proteinExistence type="predicted"/>
<name>A0A7S4EPU0_9STRA</name>
<protein>
    <submittedName>
        <fullName evidence="1">Uncharacterized protein</fullName>
    </submittedName>
</protein>
<dbReference type="AlphaFoldDB" id="A0A7S4EPU0"/>
<accession>A0A7S4EPU0</accession>
<organism evidence="1">
    <name type="scientific">Pseudo-nitzschia australis</name>
    <dbReference type="NCBI Taxonomy" id="44445"/>
    <lineage>
        <taxon>Eukaryota</taxon>
        <taxon>Sar</taxon>
        <taxon>Stramenopiles</taxon>
        <taxon>Ochrophyta</taxon>
        <taxon>Bacillariophyta</taxon>
        <taxon>Bacillariophyceae</taxon>
        <taxon>Bacillariophycidae</taxon>
        <taxon>Bacillariales</taxon>
        <taxon>Bacillariaceae</taxon>
        <taxon>Pseudo-nitzschia</taxon>
    </lineage>
</organism>
<evidence type="ECO:0000313" key="1">
    <source>
        <dbReference type="EMBL" id="CAE0726751.1"/>
    </source>
</evidence>
<gene>
    <name evidence="1" type="ORF">PAUS00366_LOCUS19508</name>
</gene>
<reference evidence="1" key="1">
    <citation type="submission" date="2021-01" db="EMBL/GenBank/DDBJ databases">
        <authorList>
            <person name="Corre E."/>
            <person name="Pelletier E."/>
            <person name="Niang G."/>
            <person name="Scheremetjew M."/>
            <person name="Finn R."/>
            <person name="Kale V."/>
            <person name="Holt S."/>
            <person name="Cochrane G."/>
            <person name="Meng A."/>
            <person name="Brown T."/>
            <person name="Cohen L."/>
        </authorList>
    </citation>
    <scope>NUCLEOTIDE SEQUENCE</scope>
    <source>
        <strain evidence="1">10249 10 AB</strain>
    </source>
</reference>